<dbReference type="AlphaFoldDB" id="A0A2T5P4S0"/>
<keyword evidence="8" id="KW-1185">Reference proteome</keyword>
<evidence type="ECO:0000256" key="1">
    <source>
        <dbReference type="ARBA" id="ARBA00010333"/>
    </source>
</evidence>
<protein>
    <submittedName>
        <fullName evidence="7">Glutamine ABC transporter substrate-binding protein</fullName>
    </submittedName>
</protein>
<organism evidence="7 8">
    <name type="scientific">Pseudomonas mangrovi</name>
    <dbReference type="NCBI Taxonomy" id="2161748"/>
    <lineage>
        <taxon>Bacteria</taxon>
        <taxon>Pseudomonadati</taxon>
        <taxon>Pseudomonadota</taxon>
        <taxon>Gammaproteobacteria</taxon>
        <taxon>Pseudomonadales</taxon>
        <taxon>Pseudomonadaceae</taxon>
        <taxon>Pseudomonas</taxon>
    </lineage>
</organism>
<dbReference type="OrthoDB" id="7241844at2"/>
<dbReference type="PROSITE" id="PS51257">
    <property type="entry name" value="PROKAR_LIPOPROTEIN"/>
    <property type="match status" value="1"/>
</dbReference>
<dbReference type="EMBL" id="QASN01000022">
    <property type="protein sequence ID" value="PTU72736.1"/>
    <property type="molecule type" value="Genomic_DNA"/>
</dbReference>
<reference evidence="7 8" key="1">
    <citation type="submission" date="2018-04" db="EMBL/GenBank/DDBJ databases">
        <title>Pseudomonas sp. nov., isolated from mangrove soil.</title>
        <authorList>
            <person name="Chen C."/>
        </authorList>
    </citation>
    <scope>NUCLEOTIDE SEQUENCE [LARGE SCALE GENOMIC DNA]</scope>
    <source>
        <strain evidence="7 8">TC-11</strain>
    </source>
</reference>
<evidence type="ECO:0000256" key="5">
    <source>
        <dbReference type="SAM" id="SignalP"/>
    </source>
</evidence>
<evidence type="ECO:0000256" key="4">
    <source>
        <dbReference type="RuleBase" id="RU003744"/>
    </source>
</evidence>
<sequence length="277" mass="30610">MIVRLKTWVAVALLALAGCGADDGERQDSLQLIRERGHLIAGVFTDKPPFGYVDEQGDYVGYDTDLARHLAKRLLGDESKVEFVAVDPASRVPMLQSGKVDLILANMTVTPERAGVVDFTYPNLQVAVQALVRDDSGIQRFADLAGRTVIVTSGTTADLWLTQNHPQMNLLKYERTSLSLQALADGRGDAYVQDNIVLYGWTKQHPGYRVLDDQLGGVAPVAPAVRKGNRVLRDWLNGELQAMTREGVMLTLYDRYLRSQLPDDMDPQRLLMDAGAE</sequence>
<dbReference type="GO" id="GO:0005576">
    <property type="term" value="C:extracellular region"/>
    <property type="evidence" value="ECO:0007669"/>
    <property type="project" value="TreeGrafter"/>
</dbReference>
<dbReference type="InterPro" id="IPR018313">
    <property type="entry name" value="SBP_3_CS"/>
</dbReference>
<accession>A0A2T5P4S0</accession>
<dbReference type="Gene3D" id="3.40.190.10">
    <property type="entry name" value="Periplasmic binding protein-like II"/>
    <property type="match status" value="2"/>
</dbReference>
<name>A0A2T5P4S0_9PSED</name>
<dbReference type="InterPro" id="IPR051455">
    <property type="entry name" value="Bact_solute-bind_prot3"/>
</dbReference>
<dbReference type="GO" id="GO:0006865">
    <property type="term" value="P:amino acid transport"/>
    <property type="evidence" value="ECO:0007669"/>
    <property type="project" value="TreeGrafter"/>
</dbReference>
<evidence type="ECO:0000313" key="8">
    <source>
        <dbReference type="Proteomes" id="UP000244064"/>
    </source>
</evidence>
<evidence type="ECO:0000259" key="6">
    <source>
        <dbReference type="SMART" id="SM00062"/>
    </source>
</evidence>
<feature type="domain" description="Solute-binding protein family 3/N-terminal" evidence="6">
    <location>
        <begin position="38"/>
        <end position="260"/>
    </location>
</feature>
<dbReference type="RefSeq" id="WP_108109212.1">
    <property type="nucleotide sequence ID" value="NZ_QASN01000022.1"/>
</dbReference>
<dbReference type="Pfam" id="PF00497">
    <property type="entry name" value="SBP_bac_3"/>
    <property type="match status" value="1"/>
</dbReference>
<feature type="chain" id="PRO_5015710739" evidence="5">
    <location>
        <begin position="22"/>
        <end position="277"/>
    </location>
</feature>
<dbReference type="PROSITE" id="PS01039">
    <property type="entry name" value="SBP_BACTERIAL_3"/>
    <property type="match status" value="1"/>
</dbReference>
<dbReference type="SUPFAM" id="SSF53850">
    <property type="entry name" value="Periplasmic binding protein-like II"/>
    <property type="match status" value="1"/>
</dbReference>
<comment type="similarity">
    <text evidence="1 4">Belongs to the bacterial solute-binding protein 3 family.</text>
</comment>
<comment type="caution">
    <text evidence="7">The sequence shown here is derived from an EMBL/GenBank/DDBJ whole genome shotgun (WGS) entry which is preliminary data.</text>
</comment>
<keyword evidence="2" id="KW-0813">Transport</keyword>
<dbReference type="PANTHER" id="PTHR30085:SF6">
    <property type="entry name" value="ABC TRANSPORTER GLUTAMINE-BINDING PROTEIN GLNH"/>
    <property type="match status" value="1"/>
</dbReference>
<proteinExistence type="inferred from homology"/>
<dbReference type="InterPro" id="IPR001638">
    <property type="entry name" value="Solute-binding_3/MltF_N"/>
</dbReference>
<evidence type="ECO:0000256" key="2">
    <source>
        <dbReference type="ARBA" id="ARBA00022448"/>
    </source>
</evidence>
<evidence type="ECO:0000313" key="7">
    <source>
        <dbReference type="EMBL" id="PTU72736.1"/>
    </source>
</evidence>
<dbReference type="PANTHER" id="PTHR30085">
    <property type="entry name" value="AMINO ACID ABC TRANSPORTER PERMEASE"/>
    <property type="match status" value="1"/>
</dbReference>
<keyword evidence="3 5" id="KW-0732">Signal</keyword>
<feature type="signal peptide" evidence="5">
    <location>
        <begin position="1"/>
        <end position="21"/>
    </location>
</feature>
<dbReference type="Proteomes" id="UP000244064">
    <property type="component" value="Unassembled WGS sequence"/>
</dbReference>
<dbReference type="SMART" id="SM00062">
    <property type="entry name" value="PBPb"/>
    <property type="match status" value="1"/>
</dbReference>
<gene>
    <name evidence="7" type="ORF">DBO85_18455</name>
</gene>
<evidence type="ECO:0000256" key="3">
    <source>
        <dbReference type="ARBA" id="ARBA00022729"/>
    </source>
</evidence>
<dbReference type="GO" id="GO:0030288">
    <property type="term" value="C:outer membrane-bounded periplasmic space"/>
    <property type="evidence" value="ECO:0007669"/>
    <property type="project" value="TreeGrafter"/>
</dbReference>